<name>A6XNR9_9ROSI</name>
<organism evidence="1">
    <name type="scientific">Hancea integrifolia</name>
    <dbReference type="NCBI Taxonomy" id="396442"/>
    <lineage>
        <taxon>Eukaryota</taxon>
        <taxon>Viridiplantae</taxon>
        <taxon>Streptophyta</taxon>
        <taxon>Embryophyta</taxon>
        <taxon>Tracheophyta</taxon>
        <taxon>Spermatophyta</taxon>
        <taxon>Magnoliopsida</taxon>
        <taxon>eudicotyledons</taxon>
        <taxon>Gunneridae</taxon>
        <taxon>Pentapetalae</taxon>
        <taxon>rosids</taxon>
        <taxon>fabids</taxon>
        <taxon>Malpighiales</taxon>
        <taxon>Euphorbiaceae</taxon>
        <taxon>Acalyphoideae</taxon>
        <taxon>Acalypheae</taxon>
        <taxon>Hancea</taxon>
    </lineage>
</organism>
<proteinExistence type="predicted"/>
<feature type="non-terminal residue" evidence="1">
    <location>
        <position position="1"/>
    </location>
</feature>
<dbReference type="EMBL" id="DQ901961">
    <property type="protein sequence ID" value="ABI93501.1"/>
    <property type="molecule type" value="Genomic_DNA"/>
</dbReference>
<sequence>ERLCLASGSFRLVPVWELKLQITSGVQDTFLRES</sequence>
<evidence type="ECO:0000313" key="1">
    <source>
        <dbReference type="EMBL" id="ABI93501.1"/>
    </source>
</evidence>
<gene>
    <name evidence="1" type="primary">ncpGS</name>
</gene>
<reference evidence="1" key="1">
    <citation type="journal article" date="2007" name="Am. J. Bot.">
        <title>Molecular phylogeny of Macaranga, Mallotus, and related genera (Euphorbiaceae s.s.): insights from plastid and nuclear DNA sequence data.</title>
        <authorList>
            <person name="Kulju K.K.M."/>
            <person name="Sierra S.E.C."/>
            <person name="Draisma S.G.A."/>
            <person name="Samuel R."/>
            <person name="van Welzen P.C."/>
        </authorList>
    </citation>
    <scope>NUCLEOTIDE SEQUENCE</scope>
</reference>
<dbReference type="AlphaFoldDB" id="A6XNR9"/>
<protein>
    <submittedName>
        <fullName evidence="1">Chloroplast glutamine synthatase</fullName>
    </submittedName>
</protein>
<accession>A6XNR9</accession>
<feature type="non-terminal residue" evidence="1">
    <location>
        <position position="34"/>
    </location>
</feature>